<proteinExistence type="predicted"/>
<evidence type="ECO:0000313" key="3">
    <source>
        <dbReference type="Proteomes" id="UP001168990"/>
    </source>
</evidence>
<keyword evidence="1" id="KW-0472">Membrane</keyword>
<protein>
    <submittedName>
        <fullName evidence="2">Uncharacterized protein</fullName>
    </submittedName>
</protein>
<keyword evidence="1" id="KW-1133">Transmembrane helix</keyword>
<evidence type="ECO:0000256" key="1">
    <source>
        <dbReference type="SAM" id="Phobius"/>
    </source>
</evidence>
<comment type="caution">
    <text evidence="2">The sequence shown here is derived from an EMBL/GenBank/DDBJ whole genome shotgun (WGS) entry which is preliminary data.</text>
</comment>
<reference evidence="2" key="2">
    <citation type="submission" date="2023-03" db="EMBL/GenBank/DDBJ databases">
        <authorList>
            <person name="Inwood S.N."/>
            <person name="Skelly J.G."/>
            <person name="Guhlin J."/>
            <person name="Harrop T.W.R."/>
            <person name="Goldson S.G."/>
            <person name="Dearden P.K."/>
        </authorList>
    </citation>
    <scope>NUCLEOTIDE SEQUENCE</scope>
    <source>
        <strain evidence="2">Irish</strain>
        <tissue evidence="2">Whole body</tissue>
    </source>
</reference>
<organism evidence="2 3">
    <name type="scientific">Microctonus aethiopoides</name>
    <dbReference type="NCBI Taxonomy" id="144406"/>
    <lineage>
        <taxon>Eukaryota</taxon>
        <taxon>Metazoa</taxon>
        <taxon>Ecdysozoa</taxon>
        <taxon>Arthropoda</taxon>
        <taxon>Hexapoda</taxon>
        <taxon>Insecta</taxon>
        <taxon>Pterygota</taxon>
        <taxon>Neoptera</taxon>
        <taxon>Endopterygota</taxon>
        <taxon>Hymenoptera</taxon>
        <taxon>Apocrita</taxon>
        <taxon>Ichneumonoidea</taxon>
        <taxon>Braconidae</taxon>
        <taxon>Euphorinae</taxon>
        <taxon>Microctonus</taxon>
    </lineage>
</organism>
<accession>A0AA39FAI1</accession>
<dbReference type="AlphaFoldDB" id="A0AA39FAI1"/>
<name>A0AA39FAI1_9HYME</name>
<dbReference type="EMBL" id="JAQQBS010001422">
    <property type="protein sequence ID" value="KAK0165974.1"/>
    <property type="molecule type" value="Genomic_DNA"/>
</dbReference>
<evidence type="ECO:0000313" key="2">
    <source>
        <dbReference type="EMBL" id="KAK0165974.1"/>
    </source>
</evidence>
<reference evidence="2" key="1">
    <citation type="journal article" date="2023" name="bioRxiv">
        <title>Scaffold-level genome assemblies of two parasitoid biocontrol wasps reveal the parthenogenesis mechanism and an associated novel virus.</title>
        <authorList>
            <person name="Inwood S."/>
            <person name="Skelly J."/>
            <person name="Guhlin J."/>
            <person name="Harrop T."/>
            <person name="Goldson S."/>
            <person name="Dearden P."/>
        </authorList>
    </citation>
    <scope>NUCLEOTIDE SEQUENCE</scope>
    <source>
        <strain evidence="2">Irish</strain>
        <tissue evidence="2">Whole body</tissue>
    </source>
</reference>
<feature type="transmembrane region" description="Helical" evidence="1">
    <location>
        <begin position="37"/>
        <end position="60"/>
    </location>
</feature>
<dbReference type="Proteomes" id="UP001168990">
    <property type="component" value="Unassembled WGS sequence"/>
</dbReference>
<keyword evidence="1" id="KW-0812">Transmembrane</keyword>
<gene>
    <name evidence="2" type="ORF">PV328_004440</name>
</gene>
<keyword evidence="3" id="KW-1185">Reference proteome</keyword>
<sequence length="223" mass="25642">MNNNNNNNNNNQNTMAKNNRDTGTLLWRNKKLGKSQVVIPTIINMGTMEMIACLWIILAFSSEALSQTNFYTHGRYGKRGESHTPDVSPFFSGSRYGRNEETALLTNNKLLNKNSEILPRVDRFFLGSRYGKRGLMSDQSVGNNERGSRSIINLQNLEAALNYIYHARYGNKQRLMIGNSGNYRQRINNKINNNENKKNNKEKIKSRIIGREITERSKKFVVF</sequence>